<feature type="domain" description="BTB" evidence="3">
    <location>
        <begin position="30"/>
        <end position="95"/>
    </location>
</feature>
<sequence length="880" mass="96606">MAEANTSATKRKRVDSNAPLPPRPLWLPYGDIILKVEGVDFRVNRDVLAKHSTVFADMFSVPQPTNPPSMDNVPTVELPGDSAKDWTLLLDLFYDPYKYGENMPLAMIQTMLRLAQKYDMAGVRKHAVALIHLEFPSTLSAYDKTIAGGRWVPTRLAPQAGLELELLIEVDTYEIRTSFPALALQCLKVNPLVLRRKDGSRIVASSRLRIKLAVAAQKIASHQHDTFGWLKFDDDSVIPDADCTDENCETMRPQMHLELIQGWAEQHYPLLALWDNGLLGATSLALHPPMTQIYTSPLPDVPICETSIFTHLFASQTPSKADIGGFPASAPAYIDAVSGTSLSRAQLRDLALRFAFGLRNHANTANSAKRGEVVLFHAPNALAWPVALCGSIAAGLRCTLANSAYTARELAHQYQDSGAKLLITTVEGIPVVRAMFAELGMDEKDAMRRVIVFGLRELRWASELGFTLRNDAGGWARFEELLGMGSLQVGQEEKFEGGESHETVYLCYSSGTTGKPKGVETSHRNLTAVLAMMRHLFPSLASGNNTVLGILPFYHIYGATLLLMNPFYLGWTVLIQSQFEPVQFCQAIEKYRVALAFIVPPVLVVLARHPIVDKHDLSSLEYLLSAAAPLGGELVKQVKTRLLAKRKPGSRCLITQGYGLTETTTGVYCLTFADSARKVGSVGTLIPNLQARIVDDEDGLVDALPGAPGELWVKGPNVMKGYLGNVTATKETITPDGWFKTGDVVVQDKDGFVWVVDRRKELIKYKGFQVPPAELEALLLTHPDIADAAVIGVESAEQATELPRAYVVHARPQELQKQDEPGFGRSVAKWLESRVAKHKYLRGGVVVVDVVPKSAAGKILRRELRDRAKAELAVGGRAKL</sequence>
<dbReference type="SMART" id="SM00225">
    <property type="entry name" value="BTB"/>
    <property type="match status" value="1"/>
</dbReference>
<dbReference type="PROSITE" id="PS00455">
    <property type="entry name" value="AMP_BINDING"/>
    <property type="match status" value="1"/>
</dbReference>
<dbReference type="SUPFAM" id="SSF54695">
    <property type="entry name" value="POZ domain"/>
    <property type="match status" value="1"/>
</dbReference>
<dbReference type="EMBL" id="JACAZF010000001">
    <property type="protein sequence ID" value="KAF7316075.1"/>
    <property type="molecule type" value="Genomic_DNA"/>
</dbReference>
<evidence type="ECO:0000313" key="4">
    <source>
        <dbReference type="EMBL" id="KAF7316075.1"/>
    </source>
</evidence>
<dbReference type="OrthoDB" id="1898221at2759"/>
<evidence type="ECO:0000313" key="5">
    <source>
        <dbReference type="Proteomes" id="UP000636479"/>
    </source>
</evidence>
<dbReference type="PROSITE" id="PS50097">
    <property type="entry name" value="BTB"/>
    <property type="match status" value="1"/>
</dbReference>
<reference evidence="4" key="1">
    <citation type="submission" date="2020-05" db="EMBL/GenBank/DDBJ databases">
        <title>Mycena genomes resolve the evolution of fungal bioluminescence.</title>
        <authorList>
            <person name="Tsai I.J."/>
        </authorList>
    </citation>
    <scope>NUCLEOTIDE SEQUENCE</scope>
    <source>
        <strain evidence="4">171206Taipei</strain>
    </source>
</reference>
<accession>A0A8H6THZ5</accession>
<comment type="caution">
    <text evidence="4">The sequence shown here is derived from an EMBL/GenBank/DDBJ whole genome shotgun (WGS) entry which is preliminary data.</text>
</comment>
<dbReference type="Pfam" id="PF00651">
    <property type="entry name" value="BTB"/>
    <property type="match status" value="1"/>
</dbReference>
<dbReference type="PANTHER" id="PTHR24096">
    <property type="entry name" value="LONG-CHAIN-FATTY-ACID--COA LIGASE"/>
    <property type="match status" value="1"/>
</dbReference>
<evidence type="ECO:0000256" key="1">
    <source>
        <dbReference type="ARBA" id="ARBA00006432"/>
    </source>
</evidence>
<dbReference type="RefSeq" id="XP_037226098.1">
    <property type="nucleotide sequence ID" value="XM_037358188.1"/>
</dbReference>
<dbReference type="Pfam" id="PF00501">
    <property type="entry name" value="AMP-binding"/>
    <property type="match status" value="1"/>
</dbReference>
<dbReference type="InterPro" id="IPR020845">
    <property type="entry name" value="AMP-binding_CS"/>
</dbReference>
<dbReference type="InterPro" id="IPR000873">
    <property type="entry name" value="AMP-dep_synth/lig_dom"/>
</dbReference>
<dbReference type="AlphaFoldDB" id="A0A8H6THZ5"/>
<dbReference type="PANTHER" id="PTHR24096:SF149">
    <property type="entry name" value="AMP-BINDING DOMAIN-CONTAINING PROTEIN-RELATED"/>
    <property type="match status" value="1"/>
</dbReference>
<dbReference type="Proteomes" id="UP000636479">
    <property type="component" value="Unassembled WGS sequence"/>
</dbReference>
<dbReference type="Gene3D" id="2.30.38.10">
    <property type="entry name" value="Luciferase, Domain 3"/>
    <property type="match status" value="1"/>
</dbReference>
<dbReference type="InterPro" id="IPR045851">
    <property type="entry name" value="AMP-bd_C_sf"/>
</dbReference>
<comment type="similarity">
    <text evidence="1">Belongs to the ATP-dependent AMP-binding enzyme family.</text>
</comment>
<dbReference type="CDD" id="cd05911">
    <property type="entry name" value="Firefly_Luc_like"/>
    <property type="match status" value="1"/>
</dbReference>
<organism evidence="4 5">
    <name type="scientific">Mycena indigotica</name>
    <dbReference type="NCBI Taxonomy" id="2126181"/>
    <lineage>
        <taxon>Eukaryota</taxon>
        <taxon>Fungi</taxon>
        <taxon>Dikarya</taxon>
        <taxon>Basidiomycota</taxon>
        <taxon>Agaricomycotina</taxon>
        <taxon>Agaricomycetes</taxon>
        <taxon>Agaricomycetidae</taxon>
        <taxon>Agaricales</taxon>
        <taxon>Marasmiineae</taxon>
        <taxon>Mycenaceae</taxon>
        <taxon>Mycena</taxon>
    </lineage>
</organism>
<dbReference type="GeneID" id="59340704"/>
<dbReference type="InterPro" id="IPR025110">
    <property type="entry name" value="AMP-bd_C"/>
</dbReference>
<evidence type="ECO:0000259" key="3">
    <source>
        <dbReference type="PROSITE" id="PS50097"/>
    </source>
</evidence>
<dbReference type="CDD" id="cd18186">
    <property type="entry name" value="BTB_POZ_ZBTB_KLHL-like"/>
    <property type="match status" value="1"/>
</dbReference>
<keyword evidence="5" id="KW-1185">Reference proteome</keyword>
<protein>
    <submittedName>
        <fullName evidence="4">4-coumarate--CoA ligase-like 7</fullName>
    </submittedName>
</protein>
<dbReference type="Gene3D" id="3.30.710.10">
    <property type="entry name" value="Potassium Channel Kv1.1, Chain A"/>
    <property type="match status" value="1"/>
</dbReference>
<dbReference type="InterPro" id="IPR000210">
    <property type="entry name" value="BTB/POZ_dom"/>
</dbReference>
<dbReference type="GO" id="GO:0016405">
    <property type="term" value="F:CoA-ligase activity"/>
    <property type="evidence" value="ECO:0007669"/>
    <property type="project" value="TreeGrafter"/>
</dbReference>
<gene>
    <name evidence="4" type="ORF">MIND_00125500</name>
</gene>
<dbReference type="Gene3D" id="3.30.300.30">
    <property type="match status" value="1"/>
</dbReference>
<dbReference type="InterPro" id="IPR011333">
    <property type="entry name" value="SKP1/BTB/POZ_sf"/>
</dbReference>
<name>A0A8H6THZ5_9AGAR</name>
<keyword evidence="2 4" id="KW-0436">Ligase</keyword>
<dbReference type="Gene3D" id="3.40.50.980">
    <property type="match status" value="2"/>
</dbReference>
<dbReference type="SUPFAM" id="SSF56801">
    <property type="entry name" value="Acetyl-CoA synthetase-like"/>
    <property type="match status" value="1"/>
</dbReference>
<evidence type="ECO:0000256" key="2">
    <source>
        <dbReference type="ARBA" id="ARBA00022598"/>
    </source>
</evidence>
<proteinExistence type="inferred from homology"/>
<dbReference type="Pfam" id="PF13193">
    <property type="entry name" value="AMP-binding_C"/>
    <property type="match status" value="1"/>
</dbReference>